<evidence type="ECO:0000313" key="4">
    <source>
        <dbReference type="WBParaSite" id="TCONS_00001840.p1"/>
    </source>
</evidence>
<protein>
    <submittedName>
        <fullName evidence="4">Apple domain-containing protein</fullName>
    </submittedName>
</protein>
<sequence length="129" mass="14345">MLDKKVKIHGIIFLCGAIDGALSIWAMLVAISYKLTTKYTSTSIALTSIIVVAVIILCLAAVFKVREEYLSIIYTLMVIPISECRYLVLSLSLAASIDGIICIISASVLRYYYKIPIPTDKWYCNSSWP</sequence>
<dbReference type="WBParaSite" id="SSTP_0000945700.1">
    <property type="protein sequence ID" value="SSTP_0000945700.1"/>
    <property type="gene ID" value="SSTP_0000945700"/>
</dbReference>
<organism evidence="3">
    <name type="scientific">Strongyloides stercoralis</name>
    <name type="common">Threadworm</name>
    <dbReference type="NCBI Taxonomy" id="6248"/>
    <lineage>
        <taxon>Eukaryota</taxon>
        <taxon>Metazoa</taxon>
        <taxon>Ecdysozoa</taxon>
        <taxon>Nematoda</taxon>
        <taxon>Chromadorea</taxon>
        <taxon>Rhabditida</taxon>
        <taxon>Tylenchina</taxon>
        <taxon>Panagrolaimomorpha</taxon>
        <taxon>Strongyloidoidea</taxon>
        <taxon>Strongyloididae</taxon>
        <taxon>Strongyloides</taxon>
    </lineage>
</organism>
<proteinExistence type="predicted"/>
<reference evidence="3" key="1">
    <citation type="submission" date="2015-08" db="UniProtKB">
        <authorList>
            <consortium name="WormBaseParasite"/>
        </authorList>
    </citation>
    <scope>IDENTIFICATION</scope>
</reference>
<evidence type="ECO:0000256" key="1">
    <source>
        <dbReference type="SAM" id="Phobius"/>
    </source>
</evidence>
<dbReference type="AlphaFoldDB" id="A0A0K0EJ06"/>
<keyword evidence="2" id="KW-1185">Reference proteome</keyword>
<feature type="transmembrane region" description="Helical" evidence="1">
    <location>
        <begin position="45"/>
        <end position="65"/>
    </location>
</feature>
<evidence type="ECO:0000313" key="2">
    <source>
        <dbReference type="Proteomes" id="UP000035681"/>
    </source>
</evidence>
<keyword evidence="1" id="KW-0812">Transmembrane</keyword>
<evidence type="ECO:0000313" key="3">
    <source>
        <dbReference type="WBParaSite" id="SSTP_0000945700.1"/>
    </source>
</evidence>
<name>A0A0K0EJ06_STRER</name>
<feature type="transmembrane region" description="Helical" evidence="1">
    <location>
        <begin position="86"/>
        <end position="113"/>
    </location>
</feature>
<dbReference type="Proteomes" id="UP000035681">
    <property type="component" value="Unplaced"/>
</dbReference>
<keyword evidence="1" id="KW-0472">Membrane</keyword>
<feature type="transmembrane region" description="Helical" evidence="1">
    <location>
        <begin position="12"/>
        <end position="33"/>
    </location>
</feature>
<accession>A0A0K0EJ06</accession>
<dbReference type="WBParaSite" id="TCONS_00001840.p1">
    <property type="protein sequence ID" value="TCONS_00001840.p1"/>
    <property type="gene ID" value="XLOC_001745"/>
</dbReference>
<keyword evidence="1" id="KW-1133">Transmembrane helix</keyword>